<evidence type="ECO:0000259" key="8">
    <source>
        <dbReference type="PROSITE" id="PS51232"/>
    </source>
</evidence>
<dbReference type="GO" id="GO:0031267">
    <property type="term" value="F:small GTPase binding"/>
    <property type="evidence" value="ECO:0007669"/>
    <property type="project" value="InterPro"/>
</dbReference>
<evidence type="ECO:0000256" key="2">
    <source>
        <dbReference type="ARBA" id="ARBA00008214"/>
    </source>
</evidence>
<feature type="coiled-coil region" evidence="5">
    <location>
        <begin position="963"/>
        <end position="991"/>
    </location>
</feature>
<dbReference type="GO" id="GO:0005884">
    <property type="term" value="C:actin filament"/>
    <property type="evidence" value="ECO:0007669"/>
    <property type="project" value="TreeGrafter"/>
</dbReference>
<sequence length="1065" mass="120120">MQRQDKNKSGFLDTWFGRPRKEKGRPTRGGGSGSLSRPHSETEFPEPDEQEFFIEHLDDEALNDKFEDMLNDMNLSEEKKEPLRGQPSMNKKKMLIMHYKGSSAQENYSKFVKPIDYIQYLGTSDLSANKLYKCIESLRIALTNNPLSWVQEFGTTGLNQVLSLLNDCNRNDSRYDRIQSECIRCIKAIMNNTVGLKQMFSQNEALTIVARSLDPTKPSVMLEAVKLLAAVCLIPPDGHEKAVEAITMSGEFRGVERFKPIVQGLLVKGCASLTLACLQFINAIISTPEDMEFRLHLRNEIMRAGLVDVLDVLQVENNEEFAVQLKVFMDHKEEDYYEFVQRFDNVRLELDDVNDCFEVIKNIVMDTSAEPYLLSILQHLLFIRDDALVRPAYYKLIEECVSQIVLHRGGCDPDFRPARRFQIDVQPLIDTLVEKSRVEDETKMEDLKKKLDEAITTKQEALATLALYEKKISDLEQGKGGGKIGPPLPFLPGMGGPPPPPMPGMGPPPPPMPGMGGAPPPPPMFGMGPPPPPMPGMGGPPPPPMPGMGPPPPPMMGPPPPPGLGVTMRKADVLPHGLKPKRKWETDGPLKRANWKAIQPQTLSIKSFWVKVQEEKLASPDILDGLSQKFSSKPPSKKMADVVDKGATLKKTKDLKVLDGKAAQNISILLGGSLKHISYSDVKKCILHCDDTVISDNVLQQLISYLPPPDQLKKLQEFKNQYDDLTEAEQFAITISEVKRLLPRLKSMSFKLHHSELVQDTKPDIVSSTAACEEVKQSKKFAHILELILLMGNYMNSGSRNGQAFGFEISFLPKLTSTKDIENKITLMHYLVETIERKFPELLSFHEELSHVDRASRVSVDTIQKTLRQMDANIRNLETDLANNKVPQSDDDKFMEIMGSFAKEAREQFEIMQNMFKNMESLYDDLAEFYTFDKLKYTPEEFFSDIKSFKDAFSQAYKDNIKVREAEDKIRRTKEAKEKAEKEKRERVERKKALVDMDAPQTQEGVMDSLLEALQTGSAFGRDQRQKKKLRVAGAERRAQLNRSRSRTGLVINGLAGRELSEFAA</sequence>
<dbReference type="SUPFAM" id="SSF101447">
    <property type="entry name" value="Formin homology 2 domain (FH2 domain)"/>
    <property type="match status" value="1"/>
</dbReference>
<feature type="region of interest" description="Disordered" evidence="6">
    <location>
        <begin position="494"/>
        <end position="550"/>
    </location>
</feature>
<dbReference type="GO" id="GO:0003779">
    <property type="term" value="F:actin binding"/>
    <property type="evidence" value="ECO:0007669"/>
    <property type="project" value="InterPro"/>
</dbReference>
<feature type="region of interest" description="Disordered" evidence="6">
    <location>
        <begin position="1"/>
        <end position="50"/>
    </location>
</feature>
<evidence type="ECO:0000256" key="5">
    <source>
        <dbReference type="SAM" id="Coils"/>
    </source>
</evidence>
<dbReference type="Gene3D" id="1.20.58.2220">
    <property type="entry name" value="Formin, FH2 domain"/>
    <property type="match status" value="1"/>
</dbReference>
<proteinExistence type="inferred from homology"/>
<dbReference type="PROSITE" id="PS51444">
    <property type="entry name" value="FH2"/>
    <property type="match status" value="1"/>
</dbReference>
<dbReference type="PROSITE" id="PS51232">
    <property type="entry name" value="GBD_FH3"/>
    <property type="match status" value="1"/>
</dbReference>
<feature type="coiled-coil region" evidence="5">
    <location>
        <begin position="860"/>
        <end position="922"/>
    </location>
</feature>
<dbReference type="InterPro" id="IPR010472">
    <property type="entry name" value="FH3_dom"/>
</dbReference>
<dbReference type="SMART" id="SM01139">
    <property type="entry name" value="Drf_FH3"/>
    <property type="match status" value="1"/>
</dbReference>
<evidence type="ECO:0000259" key="7">
    <source>
        <dbReference type="PROSITE" id="PS51231"/>
    </source>
</evidence>
<dbReference type="InterPro" id="IPR014768">
    <property type="entry name" value="GBD/FH3_dom"/>
</dbReference>
<dbReference type="Gene3D" id="1.10.20.40">
    <property type="entry name" value="Formin, diaphanous GTPase-binding domain"/>
    <property type="match status" value="1"/>
</dbReference>
<keyword evidence="3" id="KW-0963">Cytoplasm</keyword>
<accession>A0A7R8V8K7</accession>
<dbReference type="InterPro" id="IPR051412">
    <property type="entry name" value="Formin_Homology_Diaphanous_sf"/>
</dbReference>
<organism evidence="10">
    <name type="scientific">Timema douglasi</name>
    <name type="common">Walking stick</name>
    <dbReference type="NCBI Taxonomy" id="61478"/>
    <lineage>
        <taxon>Eukaryota</taxon>
        <taxon>Metazoa</taxon>
        <taxon>Ecdysozoa</taxon>
        <taxon>Arthropoda</taxon>
        <taxon>Hexapoda</taxon>
        <taxon>Insecta</taxon>
        <taxon>Pterygota</taxon>
        <taxon>Neoptera</taxon>
        <taxon>Polyneoptera</taxon>
        <taxon>Phasmatodea</taxon>
        <taxon>Timematodea</taxon>
        <taxon>Timematoidea</taxon>
        <taxon>Timematidae</taxon>
        <taxon>Timema</taxon>
    </lineage>
</organism>
<dbReference type="Gene3D" id="6.10.30.30">
    <property type="match status" value="1"/>
</dbReference>
<dbReference type="SMART" id="SM01140">
    <property type="entry name" value="Drf_GBD"/>
    <property type="match status" value="1"/>
</dbReference>
<dbReference type="InterPro" id="IPR015425">
    <property type="entry name" value="FH2_Formin"/>
</dbReference>
<dbReference type="SMART" id="SM00498">
    <property type="entry name" value="FH2"/>
    <property type="match status" value="1"/>
</dbReference>
<evidence type="ECO:0000313" key="10">
    <source>
        <dbReference type="EMBL" id="CAD7193623.1"/>
    </source>
</evidence>
<reference evidence="10" key="1">
    <citation type="submission" date="2020-11" db="EMBL/GenBank/DDBJ databases">
        <authorList>
            <person name="Tran Van P."/>
        </authorList>
    </citation>
    <scope>NUCLEOTIDE SEQUENCE</scope>
</reference>
<dbReference type="InterPro" id="IPR010465">
    <property type="entry name" value="Drf_DAD"/>
</dbReference>
<gene>
    <name evidence="10" type="ORF">TDIB3V08_LOCUS80</name>
</gene>
<dbReference type="PANTHER" id="PTHR45691:SF6">
    <property type="entry name" value="PROTEIN DIAPHANOUS"/>
    <property type="match status" value="1"/>
</dbReference>
<dbReference type="InterPro" id="IPR011989">
    <property type="entry name" value="ARM-like"/>
</dbReference>
<dbReference type="Gene3D" id="1.25.10.10">
    <property type="entry name" value="Leucine-rich Repeat Variant"/>
    <property type="match status" value="1"/>
</dbReference>
<dbReference type="Pfam" id="PF06367">
    <property type="entry name" value="Drf_FH3"/>
    <property type="match status" value="1"/>
</dbReference>
<dbReference type="Pfam" id="PF02181">
    <property type="entry name" value="FH2"/>
    <property type="match status" value="1"/>
</dbReference>
<dbReference type="GO" id="GO:0030041">
    <property type="term" value="P:actin filament polymerization"/>
    <property type="evidence" value="ECO:0007669"/>
    <property type="project" value="TreeGrafter"/>
</dbReference>
<dbReference type="InterPro" id="IPR010473">
    <property type="entry name" value="GTPase-bd"/>
</dbReference>
<dbReference type="PANTHER" id="PTHR45691">
    <property type="entry name" value="PROTEIN DIAPHANOUS"/>
    <property type="match status" value="1"/>
</dbReference>
<evidence type="ECO:0000259" key="9">
    <source>
        <dbReference type="PROSITE" id="PS51444"/>
    </source>
</evidence>
<feature type="region of interest" description="Disordered" evidence="6">
    <location>
        <begin position="1020"/>
        <end position="1044"/>
    </location>
</feature>
<dbReference type="EMBL" id="OA564282">
    <property type="protein sequence ID" value="CAD7193623.1"/>
    <property type="molecule type" value="Genomic_DNA"/>
</dbReference>
<evidence type="ECO:0000256" key="6">
    <source>
        <dbReference type="SAM" id="MobiDB-lite"/>
    </source>
</evidence>
<dbReference type="InterPro" id="IPR014767">
    <property type="entry name" value="DAD_dom"/>
</dbReference>
<feature type="domain" description="DAD" evidence="7">
    <location>
        <begin position="1000"/>
        <end position="1032"/>
    </location>
</feature>
<dbReference type="InterPro" id="IPR042201">
    <property type="entry name" value="FH2_Formin_sf"/>
</dbReference>
<dbReference type="PROSITE" id="PS51231">
    <property type="entry name" value="DAD"/>
    <property type="match status" value="1"/>
</dbReference>
<evidence type="ECO:0000256" key="3">
    <source>
        <dbReference type="ARBA" id="ARBA00022490"/>
    </source>
</evidence>
<evidence type="ECO:0000256" key="1">
    <source>
        <dbReference type="ARBA" id="ARBA00004496"/>
    </source>
</evidence>
<comment type="subcellular location">
    <subcellularLocation>
        <location evidence="1">Cytoplasm</location>
    </subcellularLocation>
</comment>
<comment type="similarity">
    <text evidence="2">Belongs to the formin homology family. Diaphanous subfamily.</text>
</comment>
<feature type="domain" description="FH2" evidence="9">
    <location>
        <begin position="580"/>
        <end position="979"/>
    </location>
</feature>
<dbReference type="AlphaFoldDB" id="A0A7R8V8K7"/>
<dbReference type="InterPro" id="IPR016024">
    <property type="entry name" value="ARM-type_fold"/>
</dbReference>
<evidence type="ECO:0000256" key="4">
    <source>
        <dbReference type="ARBA" id="ARBA00023054"/>
    </source>
</evidence>
<feature type="coiled-coil region" evidence="5">
    <location>
        <begin position="437"/>
        <end position="478"/>
    </location>
</feature>
<dbReference type="Gene3D" id="1.20.58.630">
    <property type="match status" value="1"/>
</dbReference>
<keyword evidence="4 5" id="KW-0175">Coiled coil</keyword>
<protein>
    <recommendedName>
        <fullName evidence="11">Protein diaphanous</fullName>
    </recommendedName>
</protein>
<dbReference type="Pfam" id="PF06345">
    <property type="entry name" value="Drf_DAD"/>
    <property type="match status" value="1"/>
</dbReference>
<dbReference type="SUPFAM" id="SSF48371">
    <property type="entry name" value="ARM repeat"/>
    <property type="match status" value="1"/>
</dbReference>
<evidence type="ECO:0008006" key="11">
    <source>
        <dbReference type="Google" id="ProtNLM"/>
    </source>
</evidence>
<dbReference type="Gene3D" id="1.10.238.150">
    <property type="entry name" value="Formin, FH3 diaphanous domain"/>
    <property type="match status" value="1"/>
</dbReference>
<feature type="domain" description="GBD/FH3" evidence="8">
    <location>
        <begin position="54"/>
        <end position="412"/>
    </location>
</feature>
<name>A0A7R8V8K7_TIMDO</name>
<dbReference type="InterPro" id="IPR044933">
    <property type="entry name" value="DIA_GBD_sf"/>
</dbReference>
<dbReference type="GO" id="GO:0005737">
    <property type="term" value="C:cytoplasm"/>
    <property type="evidence" value="ECO:0007669"/>
    <property type="project" value="UniProtKB-SubCell"/>
</dbReference>
<dbReference type="Pfam" id="PF06371">
    <property type="entry name" value="Drf_GBD"/>
    <property type="match status" value="1"/>
</dbReference>